<keyword evidence="2" id="KW-1185">Reference proteome</keyword>
<accession>A0AA38HLD7</accession>
<evidence type="ECO:0000313" key="1">
    <source>
        <dbReference type="EMBL" id="KAJ3634466.1"/>
    </source>
</evidence>
<organism evidence="1 2">
    <name type="scientific">Zophobas morio</name>
    <dbReference type="NCBI Taxonomy" id="2755281"/>
    <lineage>
        <taxon>Eukaryota</taxon>
        <taxon>Metazoa</taxon>
        <taxon>Ecdysozoa</taxon>
        <taxon>Arthropoda</taxon>
        <taxon>Hexapoda</taxon>
        <taxon>Insecta</taxon>
        <taxon>Pterygota</taxon>
        <taxon>Neoptera</taxon>
        <taxon>Endopterygota</taxon>
        <taxon>Coleoptera</taxon>
        <taxon>Polyphaga</taxon>
        <taxon>Cucujiformia</taxon>
        <taxon>Tenebrionidae</taxon>
        <taxon>Zophobas</taxon>
    </lineage>
</organism>
<comment type="caution">
    <text evidence="1">The sequence shown here is derived from an EMBL/GenBank/DDBJ whole genome shotgun (WGS) entry which is preliminary data.</text>
</comment>
<dbReference type="AlphaFoldDB" id="A0AA38HLD7"/>
<dbReference type="EMBL" id="JALNTZ010000472">
    <property type="protein sequence ID" value="KAJ3634466.1"/>
    <property type="molecule type" value="Genomic_DNA"/>
</dbReference>
<protein>
    <submittedName>
        <fullName evidence="1">Uncharacterized protein</fullName>
    </submittedName>
</protein>
<dbReference type="Proteomes" id="UP001168821">
    <property type="component" value="Unassembled WGS sequence"/>
</dbReference>
<name>A0AA38HLD7_9CUCU</name>
<reference evidence="1" key="1">
    <citation type="journal article" date="2023" name="G3 (Bethesda)">
        <title>Whole genome assemblies of Zophobas morio and Tenebrio molitor.</title>
        <authorList>
            <person name="Kaur S."/>
            <person name="Stinson S.A."/>
            <person name="diCenzo G.C."/>
        </authorList>
    </citation>
    <scope>NUCLEOTIDE SEQUENCE</scope>
    <source>
        <strain evidence="1">QUZm001</strain>
    </source>
</reference>
<proteinExistence type="predicted"/>
<evidence type="ECO:0000313" key="2">
    <source>
        <dbReference type="Proteomes" id="UP001168821"/>
    </source>
</evidence>
<sequence length="90" mass="10183">MSCEYSKKYDVSVLQSDPHNIHGRGRHETNYFAVPTRKFIDKISRANIPKLQFAFDGTEQDLIKIGAGMSQGADSEKTLTKVNLPAQFYM</sequence>
<gene>
    <name evidence="1" type="ORF">Zmor_016462</name>
</gene>